<dbReference type="AlphaFoldDB" id="A0A4V3GLN9"/>
<dbReference type="RefSeq" id="WP_133991702.1">
    <property type="nucleotide sequence ID" value="NZ_SODV01000001.1"/>
</dbReference>
<dbReference type="Gene3D" id="3.40.190.10">
    <property type="entry name" value="Periplasmic binding protein-like II"/>
    <property type="match status" value="1"/>
</dbReference>
<dbReference type="InterPro" id="IPR051449">
    <property type="entry name" value="ABC-2_transporter_component"/>
</dbReference>
<comment type="caution">
    <text evidence="8">The sequence shown here is derived from an EMBL/GenBank/DDBJ whole genome shotgun (WGS) entry which is preliminary data.</text>
</comment>
<evidence type="ECO:0000313" key="8">
    <source>
        <dbReference type="EMBL" id="TDX00283.1"/>
    </source>
</evidence>
<feature type="transmembrane region" description="Helical" evidence="6">
    <location>
        <begin position="177"/>
        <end position="197"/>
    </location>
</feature>
<name>A0A4V3GLN9_9BACT</name>
<evidence type="ECO:0000256" key="4">
    <source>
        <dbReference type="ARBA" id="ARBA00022989"/>
    </source>
</evidence>
<comment type="subcellular location">
    <subcellularLocation>
        <location evidence="1">Cell membrane</location>
        <topology evidence="1">Multi-pass membrane protein</topology>
    </subcellularLocation>
</comment>
<proteinExistence type="predicted"/>
<evidence type="ECO:0000256" key="3">
    <source>
        <dbReference type="ARBA" id="ARBA00022692"/>
    </source>
</evidence>
<evidence type="ECO:0000313" key="9">
    <source>
        <dbReference type="Proteomes" id="UP000294498"/>
    </source>
</evidence>
<sequence length="426" mass="46849">MNKTGLVFQREYLTRVRKRSFLLVTIIIPLIIIGFYVAIIYVSISGNTTEQKIAVVDQEGLFAGQDLHQKEFTFQLFPVGQAEDIANNYDKQGFDGYLLVPLNTIEDPGLLQFHRKSEAGSGAQGDLNAILEAMISHRRMQAAHIDAVKIKELTPDIALAATIGNEARKSVSDVARGVGYIAGFLIYFILLIYGTTVMRGVMEEKTTRIAEVIISSVRPFQLMLGKILGIGAVGLTQFLIWGVLIYVLQLIIPVAFPQIGQSLHSMGAGNMLMSLLDQARSLNFALIIGCLIFYFVGGYLLYASLFAAVGSAVSDDAQEAQQMVMPITLMVVFSLVVMMKATADPNSSLAVFASIFPPTSPIVMMGRIPYGVPTIPLWQLLASMVLLVGGFLFTTWFCGKIYRTGILLYGKKVTFKEMIRWGMKKA</sequence>
<dbReference type="PANTHER" id="PTHR30294:SF29">
    <property type="entry name" value="MULTIDRUG ABC TRANSPORTER PERMEASE YBHS-RELATED"/>
    <property type="match status" value="1"/>
</dbReference>
<dbReference type="GO" id="GO:0140359">
    <property type="term" value="F:ABC-type transporter activity"/>
    <property type="evidence" value="ECO:0007669"/>
    <property type="project" value="InterPro"/>
</dbReference>
<keyword evidence="9" id="KW-1185">Reference proteome</keyword>
<feature type="transmembrane region" description="Helical" evidence="6">
    <location>
        <begin position="21"/>
        <end position="44"/>
    </location>
</feature>
<reference evidence="8 9" key="1">
    <citation type="submission" date="2019-03" db="EMBL/GenBank/DDBJ databases">
        <title>Genomic Encyclopedia of Type Strains, Phase IV (KMG-IV): sequencing the most valuable type-strain genomes for metagenomic binning, comparative biology and taxonomic classification.</title>
        <authorList>
            <person name="Goeker M."/>
        </authorList>
    </citation>
    <scope>NUCLEOTIDE SEQUENCE [LARGE SCALE GENOMIC DNA]</scope>
    <source>
        <strain evidence="8 9">DSM 100059</strain>
    </source>
</reference>
<keyword evidence="5 6" id="KW-0472">Membrane</keyword>
<feature type="transmembrane region" description="Helical" evidence="6">
    <location>
        <begin position="323"/>
        <end position="342"/>
    </location>
</feature>
<feature type="domain" description="ABC-2 type transporter transmembrane" evidence="7">
    <location>
        <begin position="19"/>
        <end position="394"/>
    </location>
</feature>
<feature type="transmembrane region" description="Helical" evidence="6">
    <location>
        <begin position="380"/>
        <end position="402"/>
    </location>
</feature>
<feature type="transmembrane region" description="Helical" evidence="6">
    <location>
        <begin position="349"/>
        <end position="368"/>
    </location>
</feature>
<dbReference type="OrthoDB" id="9768837at2"/>
<dbReference type="EMBL" id="SODV01000001">
    <property type="protein sequence ID" value="TDX00283.1"/>
    <property type="molecule type" value="Genomic_DNA"/>
</dbReference>
<evidence type="ECO:0000259" key="7">
    <source>
        <dbReference type="Pfam" id="PF12698"/>
    </source>
</evidence>
<accession>A0A4V3GLN9</accession>
<feature type="transmembrane region" description="Helical" evidence="6">
    <location>
        <begin position="281"/>
        <end position="303"/>
    </location>
</feature>
<evidence type="ECO:0000256" key="6">
    <source>
        <dbReference type="SAM" id="Phobius"/>
    </source>
</evidence>
<dbReference type="GO" id="GO:0005886">
    <property type="term" value="C:plasma membrane"/>
    <property type="evidence" value="ECO:0007669"/>
    <property type="project" value="UniProtKB-SubCell"/>
</dbReference>
<keyword evidence="3 6" id="KW-0812">Transmembrane</keyword>
<dbReference type="SUPFAM" id="SSF53850">
    <property type="entry name" value="Periplasmic binding protein-like II"/>
    <property type="match status" value="1"/>
</dbReference>
<keyword evidence="4 6" id="KW-1133">Transmembrane helix</keyword>
<protein>
    <submittedName>
        <fullName evidence="8">ABC-2 type transport system permease protein</fullName>
    </submittedName>
</protein>
<dbReference type="Proteomes" id="UP000294498">
    <property type="component" value="Unassembled WGS sequence"/>
</dbReference>
<organism evidence="8 9">
    <name type="scientific">Dinghuibacter silviterrae</name>
    <dbReference type="NCBI Taxonomy" id="1539049"/>
    <lineage>
        <taxon>Bacteria</taxon>
        <taxon>Pseudomonadati</taxon>
        <taxon>Bacteroidota</taxon>
        <taxon>Chitinophagia</taxon>
        <taxon>Chitinophagales</taxon>
        <taxon>Chitinophagaceae</taxon>
        <taxon>Dinghuibacter</taxon>
    </lineage>
</organism>
<evidence type="ECO:0000256" key="2">
    <source>
        <dbReference type="ARBA" id="ARBA00022475"/>
    </source>
</evidence>
<evidence type="ECO:0000256" key="1">
    <source>
        <dbReference type="ARBA" id="ARBA00004651"/>
    </source>
</evidence>
<keyword evidence="2" id="KW-1003">Cell membrane</keyword>
<dbReference type="Pfam" id="PF12698">
    <property type="entry name" value="ABC2_membrane_3"/>
    <property type="match status" value="1"/>
</dbReference>
<evidence type="ECO:0000256" key="5">
    <source>
        <dbReference type="ARBA" id="ARBA00023136"/>
    </source>
</evidence>
<dbReference type="InterPro" id="IPR013525">
    <property type="entry name" value="ABC2_TM"/>
</dbReference>
<dbReference type="PANTHER" id="PTHR30294">
    <property type="entry name" value="MEMBRANE COMPONENT OF ABC TRANSPORTER YHHJ-RELATED"/>
    <property type="match status" value="1"/>
</dbReference>
<gene>
    <name evidence="8" type="ORF">EDB95_1302</name>
</gene>